<comment type="catalytic activity">
    <reaction evidence="2 4">
        <text>L-methionyl-[protein] + [thioredoxin]-disulfide + H2O = L-methionyl-(S)-S-oxide-[protein] + [thioredoxin]-dithiol</text>
        <dbReference type="Rhea" id="RHEA:14217"/>
        <dbReference type="Rhea" id="RHEA-COMP:10698"/>
        <dbReference type="Rhea" id="RHEA-COMP:10700"/>
        <dbReference type="Rhea" id="RHEA-COMP:12313"/>
        <dbReference type="Rhea" id="RHEA-COMP:12315"/>
        <dbReference type="ChEBI" id="CHEBI:15377"/>
        <dbReference type="ChEBI" id="CHEBI:16044"/>
        <dbReference type="ChEBI" id="CHEBI:29950"/>
        <dbReference type="ChEBI" id="CHEBI:44120"/>
        <dbReference type="ChEBI" id="CHEBI:50058"/>
        <dbReference type="EC" id="1.8.4.11"/>
    </reaction>
</comment>
<feature type="domain" description="Peptide methionine sulphoxide reductase MsrA" evidence="6">
    <location>
        <begin position="29"/>
        <end position="179"/>
    </location>
</feature>
<evidence type="ECO:0000313" key="7">
    <source>
        <dbReference type="EMBL" id="EAV47276.1"/>
    </source>
</evidence>
<organism evidence="7 8">
    <name type="scientific">Methylophilales bacterium HTCC2181</name>
    <dbReference type="NCBI Taxonomy" id="383631"/>
    <lineage>
        <taxon>Bacteria</taxon>
        <taxon>Pseudomonadati</taxon>
        <taxon>Pseudomonadota</taxon>
        <taxon>Betaproteobacteria</taxon>
        <taxon>Nitrosomonadales</taxon>
        <taxon>OM43 clade</taxon>
    </lineage>
</organism>
<evidence type="ECO:0000256" key="1">
    <source>
        <dbReference type="ARBA" id="ARBA00023002"/>
    </source>
</evidence>
<dbReference type="OrthoDB" id="4174719at2"/>
<dbReference type="NCBIfam" id="TIGR00401">
    <property type="entry name" value="msrA"/>
    <property type="match status" value="1"/>
</dbReference>
<dbReference type="EC" id="1.8.4.11" evidence="4"/>
<dbReference type="AlphaFoldDB" id="A0P6W6"/>
<proteinExistence type="inferred from homology"/>
<feature type="signal peptide" evidence="5">
    <location>
        <begin position="1"/>
        <end position="19"/>
    </location>
</feature>
<keyword evidence="8" id="KW-1185">Reference proteome</keyword>
<dbReference type="SUPFAM" id="SSF55068">
    <property type="entry name" value="Peptide methionine sulfoxide reductase"/>
    <property type="match status" value="1"/>
</dbReference>
<dbReference type="HAMAP" id="MF_01401">
    <property type="entry name" value="MsrA"/>
    <property type="match status" value="1"/>
</dbReference>
<evidence type="ECO:0000256" key="3">
    <source>
        <dbReference type="ARBA" id="ARBA00048782"/>
    </source>
</evidence>
<protein>
    <recommendedName>
        <fullName evidence="4">Peptide methionine sulfoxide reductase MsrA</fullName>
        <shortName evidence="4">Protein-methionine-S-oxide reductase</shortName>
        <ecNumber evidence="4">1.8.4.11</ecNumber>
    </recommendedName>
    <alternativeName>
        <fullName evidence="4">Peptide-methionine (S)-S-oxide reductase</fullName>
        <shortName evidence="4">Peptide Met(O) reductase</shortName>
    </alternativeName>
</protein>
<accession>A0P6W6</accession>
<dbReference type="GO" id="GO:0008113">
    <property type="term" value="F:peptide-methionine (S)-S-oxide reductase activity"/>
    <property type="evidence" value="ECO:0007669"/>
    <property type="project" value="UniProtKB-UniRule"/>
</dbReference>
<dbReference type="Proteomes" id="UP000054262">
    <property type="component" value="Unassembled WGS sequence"/>
</dbReference>
<dbReference type="EMBL" id="AAUX01000001">
    <property type="protein sequence ID" value="EAV47276.1"/>
    <property type="molecule type" value="Genomic_DNA"/>
</dbReference>
<dbReference type="PROSITE" id="PS51257">
    <property type="entry name" value="PROKAR_LIPOPROTEIN"/>
    <property type="match status" value="1"/>
</dbReference>
<comment type="function">
    <text evidence="4">Has an important function as a repair enzyme for proteins that have been inactivated by oxidation. Catalyzes the reversible oxidation-reduction of methionine sulfoxide in proteins to methionine.</text>
</comment>
<keyword evidence="1 4" id="KW-0560">Oxidoreductase</keyword>
<gene>
    <name evidence="4" type="primary">msrA</name>
    <name evidence="7" type="ORF">MB2181_04345</name>
</gene>
<comment type="similarity">
    <text evidence="4">Belongs to the MsrA Met sulfoxide reductase family.</text>
</comment>
<comment type="catalytic activity">
    <reaction evidence="3 4">
        <text>[thioredoxin]-disulfide + L-methionine + H2O = L-methionine (S)-S-oxide + [thioredoxin]-dithiol</text>
        <dbReference type="Rhea" id="RHEA:19993"/>
        <dbReference type="Rhea" id="RHEA-COMP:10698"/>
        <dbReference type="Rhea" id="RHEA-COMP:10700"/>
        <dbReference type="ChEBI" id="CHEBI:15377"/>
        <dbReference type="ChEBI" id="CHEBI:29950"/>
        <dbReference type="ChEBI" id="CHEBI:50058"/>
        <dbReference type="ChEBI" id="CHEBI:57844"/>
        <dbReference type="ChEBI" id="CHEBI:58772"/>
        <dbReference type="EC" id="1.8.4.11"/>
    </reaction>
</comment>
<feature type="chain" id="PRO_5002628940" description="Peptide methionine sulfoxide reductase MsrA" evidence="5">
    <location>
        <begin position="20"/>
        <end position="191"/>
    </location>
</feature>
<dbReference type="Pfam" id="PF01625">
    <property type="entry name" value="PMSR"/>
    <property type="match status" value="1"/>
</dbReference>
<evidence type="ECO:0000256" key="4">
    <source>
        <dbReference type="HAMAP-Rule" id="MF_01401"/>
    </source>
</evidence>
<dbReference type="PANTHER" id="PTHR43774">
    <property type="entry name" value="PEPTIDE METHIONINE SULFOXIDE REDUCTASE"/>
    <property type="match status" value="1"/>
</dbReference>
<comment type="caution">
    <text evidence="7">The sequence shown here is derived from an EMBL/GenBank/DDBJ whole genome shotgun (WGS) entry which is preliminary data.</text>
</comment>
<reference evidence="7 8" key="1">
    <citation type="submission" date="2006-11" db="EMBL/GenBank/DDBJ databases">
        <authorList>
            <person name="Giovannoni S."/>
            <person name="Vergin K."/>
            <person name="Ferriera S."/>
            <person name="Johnson J."/>
            <person name="Kravitz S."/>
            <person name="Beeson K."/>
            <person name="Sutton G."/>
            <person name="Rogers Y.-H."/>
            <person name="Friedman R."/>
            <person name="Frazier M."/>
            <person name="Venter J.C."/>
        </authorList>
    </citation>
    <scope>NUCLEOTIDE SEQUENCE [LARGE SCALE GENOMIC DNA]</scope>
    <source>
        <strain evidence="7 8">HTCC2181</strain>
    </source>
</reference>
<feature type="active site" evidence="4">
    <location>
        <position position="35"/>
    </location>
</feature>
<name>A0P6W6_9PROT</name>
<dbReference type="InterPro" id="IPR036509">
    <property type="entry name" value="Met_Sox_Rdtase_MsrA_sf"/>
</dbReference>
<evidence type="ECO:0000256" key="5">
    <source>
        <dbReference type="SAM" id="SignalP"/>
    </source>
</evidence>
<keyword evidence="5" id="KW-0732">Signal</keyword>
<evidence type="ECO:0000313" key="8">
    <source>
        <dbReference type="Proteomes" id="UP000054262"/>
    </source>
</evidence>
<evidence type="ECO:0000259" key="6">
    <source>
        <dbReference type="Pfam" id="PF01625"/>
    </source>
</evidence>
<dbReference type="PANTHER" id="PTHR43774:SF1">
    <property type="entry name" value="PEPTIDE METHIONINE SULFOXIDE REDUCTASE MSRA 2"/>
    <property type="match status" value="1"/>
</dbReference>
<dbReference type="GO" id="GO:0033744">
    <property type="term" value="F:L-methionine:thioredoxin-disulfide S-oxidoreductase activity"/>
    <property type="evidence" value="ECO:0007669"/>
    <property type="project" value="RHEA"/>
</dbReference>
<dbReference type="Gene3D" id="3.30.1060.10">
    <property type="entry name" value="Peptide methionine sulphoxide reductase MsrA"/>
    <property type="match status" value="1"/>
</dbReference>
<sequence>MKKLLTILVLIFMNNPIHAETEEQTFQLAYLAGGCYWGLEELMRNIPGVIETKVGFSGGHIKNVSYKEVGRGDTGHAESIEIQFDSQVLSYEDLLLHFFKMHNPTTLNQQGNDRGTQYRSAIFYVNEQQKSTALNTISIVDRSNVWGDSVKTEVVPFSAFYPAEEAHQKYLVKNPGGYSCHFVRKFDFTKK</sequence>
<dbReference type="InterPro" id="IPR002569">
    <property type="entry name" value="Met_Sox_Rdtase_MsrA_dom"/>
</dbReference>
<evidence type="ECO:0000256" key="2">
    <source>
        <dbReference type="ARBA" id="ARBA00047806"/>
    </source>
</evidence>